<dbReference type="EMBL" id="BMNW01000001">
    <property type="protein sequence ID" value="GGL97533.1"/>
    <property type="molecule type" value="Genomic_DNA"/>
</dbReference>
<dbReference type="CDD" id="cd03811">
    <property type="entry name" value="GT4_GT28_WabH-like"/>
    <property type="match status" value="1"/>
</dbReference>
<dbReference type="Proteomes" id="UP000616499">
    <property type="component" value="Unassembled WGS sequence"/>
</dbReference>
<reference evidence="4" key="1">
    <citation type="journal article" date="2019" name="Int. J. Syst. Evol. Microbiol.">
        <title>The Global Catalogue of Microorganisms (GCM) 10K type strain sequencing project: providing services to taxonomists for standard genome sequencing and annotation.</title>
        <authorList>
            <consortium name="The Broad Institute Genomics Platform"/>
            <consortium name="The Broad Institute Genome Sequencing Center for Infectious Disease"/>
            <person name="Wu L."/>
            <person name="Ma J."/>
        </authorList>
    </citation>
    <scope>NUCLEOTIDE SEQUENCE [LARGE SCALE GENOMIC DNA]</scope>
    <source>
        <strain evidence="4">JCM 13501</strain>
    </source>
</reference>
<sequence length="385" mass="42755">MPMTRSAEPRVLQFCHGYDGPFLDCARQYASLFKGTGYRVTTVFLTGAADAEVAAQCASDEVLFMEYSSKDIRGLKLGAIRALREIVRSRGIRFIIAHRFKPIWIACLATNLPVIGVHHAFGDYDRLGRRLFANAMSKRLSLLAVSDAVRDEIRLRLPKWPAEQIETLYNRIDVAAIQGQLLHGEQAREVLKLPQDAWVIGNVGRLHPDKDQATLLRGFAQALPSLPAQALLAIVGKGRLEEDLKDLARELAIADRVVFLGQVADARCYFKAFDAFALSSDHEPFGMVLLEAMAAGVPIIATACGGAREIIDGVGLLFPLRDTEALSNGLMHLSRLSPSQQRACIQHMRERLDDRFSDEAARAAFWRLPVIRQLLKDTELPTIRS</sequence>
<evidence type="ECO:0000259" key="1">
    <source>
        <dbReference type="Pfam" id="PF00534"/>
    </source>
</evidence>
<keyword evidence="4" id="KW-1185">Reference proteome</keyword>
<organism evidence="3 4">
    <name type="scientific">Pseudomonas asuensis</name>
    <dbReference type="NCBI Taxonomy" id="1825787"/>
    <lineage>
        <taxon>Bacteria</taxon>
        <taxon>Pseudomonadati</taxon>
        <taxon>Pseudomonadota</taxon>
        <taxon>Gammaproteobacteria</taxon>
        <taxon>Pseudomonadales</taxon>
        <taxon>Pseudomonadaceae</taxon>
        <taxon>Pseudomonas</taxon>
    </lineage>
</organism>
<dbReference type="PANTHER" id="PTHR12526">
    <property type="entry name" value="GLYCOSYLTRANSFERASE"/>
    <property type="match status" value="1"/>
</dbReference>
<keyword evidence="3" id="KW-0808">Transferase</keyword>
<protein>
    <submittedName>
        <fullName evidence="3">Glycosyl transferase</fullName>
    </submittedName>
</protein>
<gene>
    <name evidence="3" type="ORF">GCM10009425_05810</name>
</gene>
<evidence type="ECO:0000313" key="4">
    <source>
        <dbReference type="Proteomes" id="UP000616499"/>
    </source>
</evidence>
<feature type="domain" description="Glycosyl transferase family 1" evidence="1">
    <location>
        <begin position="186"/>
        <end position="345"/>
    </location>
</feature>
<name>A0ABQ2GIU2_9PSED</name>
<dbReference type="SUPFAM" id="SSF53756">
    <property type="entry name" value="UDP-Glycosyltransferase/glycogen phosphorylase"/>
    <property type="match status" value="1"/>
</dbReference>
<accession>A0ABQ2GIU2</accession>
<dbReference type="PANTHER" id="PTHR12526:SF637">
    <property type="entry name" value="GLYCOSYLTRANSFERASE EPSF-RELATED"/>
    <property type="match status" value="1"/>
</dbReference>
<dbReference type="Pfam" id="PF13439">
    <property type="entry name" value="Glyco_transf_4"/>
    <property type="match status" value="1"/>
</dbReference>
<feature type="domain" description="Glycosyltransferase subfamily 4-like N-terminal" evidence="2">
    <location>
        <begin position="36"/>
        <end position="174"/>
    </location>
</feature>
<dbReference type="GO" id="GO:0016740">
    <property type="term" value="F:transferase activity"/>
    <property type="evidence" value="ECO:0007669"/>
    <property type="project" value="UniProtKB-KW"/>
</dbReference>
<dbReference type="InterPro" id="IPR001296">
    <property type="entry name" value="Glyco_trans_1"/>
</dbReference>
<dbReference type="Pfam" id="PF00534">
    <property type="entry name" value="Glycos_transf_1"/>
    <property type="match status" value="1"/>
</dbReference>
<evidence type="ECO:0000313" key="3">
    <source>
        <dbReference type="EMBL" id="GGL97533.1"/>
    </source>
</evidence>
<proteinExistence type="predicted"/>
<dbReference type="InterPro" id="IPR028098">
    <property type="entry name" value="Glyco_trans_4-like_N"/>
</dbReference>
<comment type="caution">
    <text evidence="3">The sequence shown here is derived from an EMBL/GenBank/DDBJ whole genome shotgun (WGS) entry which is preliminary data.</text>
</comment>
<dbReference type="Gene3D" id="3.40.50.2000">
    <property type="entry name" value="Glycogen Phosphorylase B"/>
    <property type="match status" value="2"/>
</dbReference>
<evidence type="ECO:0000259" key="2">
    <source>
        <dbReference type="Pfam" id="PF13439"/>
    </source>
</evidence>